<protein>
    <submittedName>
        <fullName evidence="1">Uncharacterized protein</fullName>
    </submittedName>
</protein>
<keyword evidence="2" id="KW-1185">Reference proteome</keyword>
<proteinExistence type="predicted"/>
<name>A0A392SS41_9FABA</name>
<comment type="caution">
    <text evidence="1">The sequence shown here is derived from an EMBL/GenBank/DDBJ whole genome shotgun (WGS) entry which is preliminary data.</text>
</comment>
<dbReference type="AlphaFoldDB" id="A0A392SS41"/>
<organism evidence="1 2">
    <name type="scientific">Trifolium medium</name>
    <dbReference type="NCBI Taxonomy" id="97028"/>
    <lineage>
        <taxon>Eukaryota</taxon>
        <taxon>Viridiplantae</taxon>
        <taxon>Streptophyta</taxon>
        <taxon>Embryophyta</taxon>
        <taxon>Tracheophyta</taxon>
        <taxon>Spermatophyta</taxon>
        <taxon>Magnoliopsida</taxon>
        <taxon>eudicotyledons</taxon>
        <taxon>Gunneridae</taxon>
        <taxon>Pentapetalae</taxon>
        <taxon>rosids</taxon>
        <taxon>fabids</taxon>
        <taxon>Fabales</taxon>
        <taxon>Fabaceae</taxon>
        <taxon>Papilionoideae</taxon>
        <taxon>50 kb inversion clade</taxon>
        <taxon>NPAAA clade</taxon>
        <taxon>Hologalegina</taxon>
        <taxon>IRL clade</taxon>
        <taxon>Trifolieae</taxon>
        <taxon>Trifolium</taxon>
    </lineage>
</organism>
<evidence type="ECO:0000313" key="1">
    <source>
        <dbReference type="EMBL" id="MCI50740.1"/>
    </source>
</evidence>
<dbReference type="EMBL" id="LXQA010421230">
    <property type="protein sequence ID" value="MCI50740.1"/>
    <property type="molecule type" value="Genomic_DNA"/>
</dbReference>
<feature type="non-terminal residue" evidence="1">
    <location>
        <position position="1"/>
    </location>
</feature>
<evidence type="ECO:0000313" key="2">
    <source>
        <dbReference type="Proteomes" id="UP000265520"/>
    </source>
</evidence>
<dbReference type="Proteomes" id="UP000265520">
    <property type="component" value="Unassembled WGS sequence"/>
</dbReference>
<reference evidence="1 2" key="1">
    <citation type="journal article" date="2018" name="Front. Plant Sci.">
        <title>Red Clover (Trifolium pratense) and Zigzag Clover (T. medium) - A Picture of Genomic Similarities and Differences.</title>
        <authorList>
            <person name="Dluhosova J."/>
            <person name="Istvanek J."/>
            <person name="Nedelnik J."/>
            <person name="Repkova J."/>
        </authorList>
    </citation>
    <scope>NUCLEOTIDE SEQUENCE [LARGE SCALE GENOMIC DNA]</scope>
    <source>
        <strain evidence="2">cv. 10/8</strain>
        <tissue evidence="1">Leaf</tissue>
    </source>
</reference>
<sequence>PPPMVSLIVENVTSQQHPMLILTSHSSEDSLDALNPSLSTIRAIPSFKDRRLVVHESFKPQLILSASSSFLCHSIDSPAPSTPSRQPMLSAP</sequence>
<accession>A0A392SS41</accession>